<evidence type="ECO:0000256" key="7">
    <source>
        <dbReference type="ARBA" id="ARBA00022842"/>
    </source>
</evidence>
<dbReference type="NCBIfam" id="TIGR01573">
    <property type="entry name" value="cas2"/>
    <property type="match status" value="1"/>
</dbReference>
<evidence type="ECO:0000256" key="6">
    <source>
        <dbReference type="ARBA" id="ARBA00022801"/>
    </source>
</evidence>
<dbReference type="AlphaFoldDB" id="A0A2W6MWQ3"/>
<dbReference type="InterPro" id="IPR021127">
    <property type="entry name" value="CRISPR_associated_Cas2"/>
</dbReference>
<keyword evidence="6 9" id="KW-0378">Hydrolase</keyword>
<dbReference type="HAMAP" id="MF_01471">
    <property type="entry name" value="Cas2"/>
    <property type="match status" value="1"/>
</dbReference>
<comment type="similarity">
    <text evidence="2 9">Belongs to the CRISPR-associated endoribonuclease Cas2 protein family.</text>
</comment>
<keyword evidence="4 9" id="KW-0479">Metal-binding</keyword>
<evidence type="ECO:0000313" key="11">
    <source>
        <dbReference type="Proteomes" id="UP000249746"/>
    </source>
</evidence>
<dbReference type="GO" id="GO:0016787">
    <property type="term" value="F:hydrolase activity"/>
    <property type="evidence" value="ECO:0007669"/>
    <property type="project" value="UniProtKB-KW"/>
</dbReference>
<keyword evidence="7 9" id="KW-0460">Magnesium</keyword>
<comment type="subunit">
    <text evidence="9">Homodimer, forms a heterotetramer with a Cas1 homodimer.</text>
</comment>
<dbReference type="Pfam" id="PF09827">
    <property type="entry name" value="CRISPR_Cas2"/>
    <property type="match status" value="1"/>
</dbReference>
<dbReference type="InterPro" id="IPR019199">
    <property type="entry name" value="Virulence_VapD/CRISPR_Cas2"/>
</dbReference>
<accession>A0A2W6MWQ3</accession>
<keyword evidence="8 9" id="KW-0051">Antiviral defense</keyword>
<evidence type="ECO:0000256" key="2">
    <source>
        <dbReference type="ARBA" id="ARBA00009959"/>
    </source>
</evidence>
<dbReference type="EC" id="3.1.-.-" evidence="9"/>
<dbReference type="GO" id="GO:0046872">
    <property type="term" value="F:metal ion binding"/>
    <property type="evidence" value="ECO:0007669"/>
    <property type="project" value="UniProtKB-UniRule"/>
</dbReference>
<evidence type="ECO:0000256" key="8">
    <source>
        <dbReference type="ARBA" id="ARBA00023118"/>
    </source>
</evidence>
<dbReference type="GO" id="GO:0004521">
    <property type="term" value="F:RNA endonuclease activity"/>
    <property type="evidence" value="ECO:0007669"/>
    <property type="project" value="InterPro"/>
</dbReference>
<gene>
    <name evidence="9" type="primary">cas2</name>
    <name evidence="10" type="ORF">B6S12_01975</name>
</gene>
<keyword evidence="5 9" id="KW-0255">Endonuclease</keyword>
<sequence>MIEDKFMRVLLMFDMPTVTKQEQKYANKFRKNLIKLGYFMLQFSVYMRITKGIESAKNSIEAVKRELPPFGNIRALIVTEKQFDNMQLLLGNTSFNEDINQDKNLALFCIDNKGDYQYKQDKYGKDKPKETQNRKDKFKQPKLFEF</sequence>
<keyword evidence="11" id="KW-1185">Reference proteome</keyword>
<dbReference type="SUPFAM" id="SSF143430">
    <property type="entry name" value="TTP0101/SSO1404-like"/>
    <property type="match status" value="1"/>
</dbReference>
<protein>
    <recommendedName>
        <fullName evidence="9">CRISPR-associated endoribonuclease Cas2</fullName>
        <ecNumber evidence="9">3.1.-.-</ecNumber>
    </recommendedName>
</protein>
<dbReference type="OrthoDB" id="9791737at2"/>
<dbReference type="GO" id="GO:0051607">
    <property type="term" value="P:defense response to virus"/>
    <property type="evidence" value="ECO:0007669"/>
    <property type="project" value="UniProtKB-UniRule"/>
</dbReference>
<comment type="caution">
    <text evidence="10">The sequence shown here is derived from an EMBL/GenBank/DDBJ whole genome shotgun (WGS) entry which is preliminary data.</text>
</comment>
<evidence type="ECO:0000256" key="3">
    <source>
        <dbReference type="ARBA" id="ARBA00022722"/>
    </source>
</evidence>
<dbReference type="CDD" id="cd09638">
    <property type="entry name" value="Cas2_I_II_III"/>
    <property type="match status" value="1"/>
</dbReference>
<evidence type="ECO:0000256" key="9">
    <source>
        <dbReference type="HAMAP-Rule" id="MF_01471"/>
    </source>
</evidence>
<reference evidence="10 11" key="1">
    <citation type="submission" date="2017-03" db="EMBL/GenBank/DDBJ databases">
        <title>Genomic and clinical evidence uncovers the enterohepatic species Helicobacter valdiviensis as a potential human intestinal pathogen.</title>
        <authorList>
            <person name="Fresia P."/>
            <person name="Jara R."/>
            <person name="Sierra R."/>
            <person name="Ferres I."/>
            <person name="Greif G."/>
            <person name="Iraola G."/>
            <person name="Collado L."/>
        </authorList>
    </citation>
    <scope>NUCLEOTIDE SEQUENCE [LARGE SCALE GENOMIC DNA]</scope>
    <source>
        <strain evidence="10 11">WBE14</strain>
    </source>
</reference>
<proteinExistence type="inferred from homology"/>
<comment type="cofactor">
    <cofactor evidence="1 9">
        <name>Mg(2+)</name>
        <dbReference type="ChEBI" id="CHEBI:18420"/>
    </cofactor>
</comment>
<organism evidence="10 11">
    <name type="scientific">Helicobacter valdiviensis</name>
    <dbReference type="NCBI Taxonomy" id="1458358"/>
    <lineage>
        <taxon>Bacteria</taxon>
        <taxon>Pseudomonadati</taxon>
        <taxon>Campylobacterota</taxon>
        <taxon>Epsilonproteobacteria</taxon>
        <taxon>Campylobacterales</taxon>
        <taxon>Helicobacteraceae</taxon>
        <taxon>Helicobacter</taxon>
    </lineage>
</organism>
<name>A0A2W6MWQ3_9HELI</name>
<dbReference type="RefSeq" id="WP_111229147.1">
    <property type="nucleotide sequence ID" value="NZ_NBIU01000003.1"/>
</dbReference>
<evidence type="ECO:0000256" key="4">
    <source>
        <dbReference type="ARBA" id="ARBA00022723"/>
    </source>
</evidence>
<comment type="function">
    <text evidence="9">CRISPR (clustered regularly interspaced short palindromic repeat), is an adaptive immune system that provides protection against mobile genetic elements (viruses, transposable elements and conjugative plasmids). CRISPR clusters contain sequences complementary to antecedent mobile elements and target invading nucleic acids. CRISPR clusters are transcribed and processed into CRISPR RNA (crRNA). Functions as a ssRNA-specific endoribonuclease. Involved in the integration of spacer DNA into the CRISPR cassette.</text>
</comment>
<dbReference type="GO" id="GO:0043571">
    <property type="term" value="P:maintenance of CRISPR repeat elements"/>
    <property type="evidence" value="ECO:0007669"/>
    <property type="project" value="UniProtKB-UniRule"/>
</dbReference>
<evidence type="ECO:0000256" key="5">
    <source>
        <dbReference type="ARBA" id="ARBA00022759"/>
    </source>
</evidence>
<evidence type="ECO:0000313" key="10">
    <source>
        <dbReference type="EMBL" id="PZT48837.1"/>
    </source>
</evidence>
<dbReference type="Proteomes" id="UP000249746">
    <property type="component" value="Unassembled WGS sequence"/>
</dbReference>
<feature type="binding site" evidence="9">
    <location>
        <position position="14"/>
    </location>
    <ligand>
        <name>Mg(2+)</name>
        <dbReference type="ChEBI" id="CHEBI:18420"/>
        <note>catalytic</note>
    </ligand>
</feature>
<evidence type="ECO:0000256" key="1">
    <source>
        <dbReference type="ARBA" id="ARBA00001946"/>
    </source>
</evidence>
<dbReference type="EMBL" id="NBIU01000003">
    <property type="protein sequence ID" value="PZT48837.1"/>
    <property type="molecule type" value="Genomic_DNA"/>
</dbReference>
<keyword evidence="3 9" id="KW-0540">Nuclease</keyword>